<keyword evidence="1" id="KW-0677">Repeat</keyword>
<reference evidence="2 3" key="1">
    <citation type="submission" date="2011-04" db="EMBL/GenBank/DDBJ databases">
        <title>The complete genome of Thermodesulfobium narugense DSM 14796.</title>
        <authorList>
            <consortium name="US DOE Joint Genome Institute (JGI-PGF)"/>
            <person name="Lucas S."/>
            <person name="Han J."/>
            <person name="Lapidus A."/>
            <person name="Bruce D."/>
            <person name="Goodwin L."/>
            <person name="Pitluck S."/>
            <person name="Peters L."/>
            <person name="Kyrpides N."/>
            <person name="Mavromatis K."/>
            <person name="Pagani I."/>
            <person name="Ivanova N."/>
            <person name="Ovchinnikova G."/>
            <person name="Zhang X."/>
            <person name="Saunders L."/>
            <person name="Detter J.C."/>
            <person name="Tapia R."/>
            <person name="Han C."/>
            <person name="Land M."/>
            <person name="Hauser L."/>
            <person name="Markowitz V."/>
            <person name="Cheng J.-F."/>
            <person name="Hugenholtz P."/>
            <person name="Woyke T."/>
            <person name="Wu D."/>
            <person name="Spring S."/>
            <person name="Schroeder M."/>
            <person name="Brambilla E."/>
            <person name="Klenk H.-P."/>
            <person name="Eisen J.A."/>
        </authorList>
    </citation>
    <scope>NUCLEOTIDE SEQUENCE [LARGE SCALE GENOMIC DNA]</scope>
    <source>
        <strain evidence="2 3">DSM 14796</strain>
    </source>
</reference>
<dbReference type="RefSeq" id="WP_013756795.1">
    <property type="nucleotide sequence ID" value="NC_015499.1"/>
</dbReference>
<dbReference type="SUPFAM" id="SSF82185">
    <property type="entry name" value="Histone H3 K4-specific methyltransferase SET7/9 N-terminal domain"/>
    <property type="match status" value="1"/>
</dbReference>
<sequence length="159" mass="16961">MIWLAVSADNSAAQGTELCGVDPTNGAKICIISGDNSASLVSVSWSGAVVNGMADGPGNLTCVYKIPDKETKVQGSAEMKAGKLNGKANLKWSNGYSYDGYFQDGLRNGQGVFRWPDGIVYDGEWKNGTYDGYGVMKFAMRLPQSLTLTNWSPMTIVSG</sequence>
<accession>M1E9C7</accession>
<dbReference type="Gene3D" id="2.20.110.10">
    <property type="entry name" value="Histone H3 K4-specific methyltransferase SET7/9 N-terminal domain"/>
    <property type="match status" value="1"/>
</dbReference>
<gene>
    <name evidence="2" type="ORF">Thena_1462</name>
</gene>
<dbReference type="InterPro" id="IPR003409">
    <property type="entry name" value="MORN"/>
</dbReference>
<dbReference type="AlphaFoldDB" id="M1E9C7"/>
<dbReference type="GO" id="GO:0005829">
    <property type="term" value="C:cytosol"/>
    <property type="evidence" value="ECO:0007669"/>
    <property type="project" value="TreeGrafter"/>
</dbReference>
<evidence type="ECO:0000313" key="2">
    <source>
        <dbReference type="EMBL" id="AEE15074.1"/>
    </source>
</evidence>
<dbReference type="HOGENOM" id="CLU_1659903_0_0_9"/>
<evidence type="ECO:0000256" key="1">
    <source>
        <dbReference type="ARBA" id="ARBA00022737"/>
    </source>
</evidence>
<dbReference type="PANTHER" id="PTHR43215">
    <property type="entry name" value="RADIAL SPOKE HEAD 1 HOMOLOG"/>
    <property type="match status" value="1"/>
</dbReference>
<dbReference type="EMBL" id="CP002690">
    <property type="protein sequence ID" value="AEE15074.1"/>
    <property type="molecule type" value="Genomic_DNA"/>
</dbReference>
<organism evidence="2 3">
    <name type="scientific">Thermodesulfobium narugense DSM 14796</name>
    <dbReference type="NCBI Taxonomy" id="747365"/>
    <lineage>
        <taxon>Bacteria</taxon>
        <taxon>Pseudomonadati</taxon>
        <taxon>Thermodesulfobiota</taxon>
        <taxon>Thermodesulfobiia</taxon>
        <taxon>Thermodesulfobiales</taxon>
        <taxon>Thermodesulfobiaceae</taxon>
        <taxon>Thermodesulfobium</taxon>
    </lineage>
</organism>
<keyword evidence="3" id="KW-1185">Reference proteome</keyword>
<name>M1E9C7_9BACT</name>
<dbReference type="OrthoDB" id="7059515at2"/>
<protein>
    <submittedName>
        <fullName evidence="2">MORN repeat-containing protein</fullName>
    </submittedName>
</protein>
<dbReference type="SMART" id="SM00698">
    <property type="entry name" value="MORN"/>
    <property type="match status" value="2"/>
</dbReference>
<dbReference type="eggNOG" id="COG4642">
    <property type="taxonomic scope" value="Bacteria"/>
</dbReference>
<evidence type="ECO:0000313" key="3">
    <source>
        <dbReference type="Proteomes" id="UP000011765"/>
    </source>
</evidence>
<dbReference type="PANTHER" id="PTHR43215:SF14">
    <property type="entry name" value="RADIAL SPOKE HEAD 1 HOMOLOG"/>
    <property type="match status" value="1"/>
</dbReference>
<dbReference type="Proteomes" id="UP000011765">
    <property type="component" value="Chromosome"/>
</dbReference>
<dbReference type="Pfam" id="PF02493">
    <property type="entry name" value="MORN"/>
    <property type="match status" value="4"/>
</dbReference>
<dbReference type="KEGG" id="tnr:Thena_1462"/>
<proteinExistence type="predicted"/>